<dbReference type="EC" id="2.4.1.-" evidence="5"/>
<keyword evidence="7" id="KW-1185">Reference proteome</keyword>
<evidence type="ECO:0000256" key="1">
    <source>
        <dbReference type="ARBA" id="ARBA00009995"/>
    </source>
</evidence>
<dbReference type="AlphaFoldDB" id="A0A6A3BP15"/>
<evidence type="ECO:0000313" key="7">
    <source>
        <dbReference type="Proteomes" id="UP000436088"/>
    </source>
</evidence>
<organism evidence="6 7">
    <name type="scientific">Hibiscus syriacus</name>
    <name type="common">Rose of Sharon</name>
    <dbReference type="NCBI Taxonomy" id="106335"/>
    <lineage>
        <taxon>Eukaryota</taxon>
        <taxon>Viridiplantae</taxon>
        <taxon>Streptophyta</taxon>
        <taxon>Embryophyta</taxon>
        <taxon>Tracheophyta</taxon>
        <taxon>Spermatophyta</taxon>
        <taxon>Magnoliopsida</taxon>
        <taxon>eudicotyledons</taxon>
        <taxon>Gunneridae</taxon>
        <taxon>Pentapetalae</taxon>
        <taxon>rosids</taxon>
        <taxon>malvids</taxon>
        <taxon>Malvales</taxon>
        <taxon>Malvaceae</taxon>
        <taxon>Malvoideae</taxon>
        <taxon>Hibiscus</taxon>
    </lineage>
</organism>
<dbReference type="Gene3D" id="3.40.50.2000">
    <property type="entry name" value="Glycogen Phosphorylase B"/>
    <property type="match status" value="2"/>
</dbReference>
<evidence type="ECO:0000256" key="4">
    <source>
        <dbReference type="RuleBase" id="RU003718"/>
    </source>
</evidence>
<dbReference type="CDD" id="cd03784">
    <property type="entry name" value="GT1_Gtf-like"/>
    <property type="match status" value="1"/>
</dbReference>
<dbReference type="InterPro" id="IPR035595">
    <property type="entry name" value="UDP_glycos_trans_CS"/>
</dbReference>
<keyword evidence="3 4" id="KW-0808">Transferase</keyword>
<sequence>METGRCPHVLFFPIPSQGHMNPMIKLAELLALTGIRITFLNTHHNHERLLKFTNMAAHFARYPAGFELRTITDGLPEDHPRSGHWFPEMFEDGPEMKIKQSLREMLVDIIPPVDCMIVDAFLGFALDVARELGIPIFCFRTSSPCCFWTSYSIPDMIQAGELPIKGSEDMDRLITTLPGMETHFRCRDLPSYCRATDMEDAFIKLLVKQTRKSAKANALILNTAEELDGPILSQIRTQCPNVYAIGPINAQLKSRNGELYHHFSNTLWEEDKTCISWLNKQSNRSVTYACFGSLTSMSREQLIELWYGLVNSNSKFLLVVRPDSVIGKDEGEDVDVVKELFDKSKDRGYIVDWAPQEAVLNHPAVGGFLTHSGWNSTLEAVVAGVPMICWPYFGDQQVNSWIVSEVWRIGLDMKDVCDRKMVEKMVNDVMVDRKEEFAKSAAELAKLTNQSVRVDGSSYCNLDRLIGDIREMSLKTPQKVIVS</sequence>
<dbReference type="PANTHER" id="PTHR11926">
    <property type="entry name" value="GLUCOSYL/GLUCURONOSYL TRANSFERASES"/>
    <property type="match status" value="1"/>
</dbReference>
<evidence type="ECO:0000313" key="6">
    <source>
        <dbReference type="EMBL" id="KAE8718075.1"/>
    </source>
</evidence>
<dbReference type="Proteomes" id="UP000436088">
    <property type="component" value="Unassembled WGS sequence"/>
</dbReference>
<dbReference type="OrthoDB" id="976424at2759"/>
<comment type="similarity">
    <text evidence="1 4">Belongs to the UDP-glycosyltransferase family.</text>
</comment>
<dbReference type="SUPFAM" id="SSF53756">
    <property type="entry name" value="UDP-Glycosyltransferase/glycogen phosphorylase"/>
    <property type="match status" value="1"/>
</dbReference>
<keyword evidence="2 4" id="KW-0328">Glycosyltransferase</keyword>
<dbReference type="PROSITE" id="PS00375">
    <property type="entry name" value="UDPGT"/>
    <property type="match status" value="1"/>
</dbReference>
<evidence type="ECO:0000256" key="5">
    <source>
        <dbReference type="RuleBase" id="RU362057"/>
    </source>
</evidence>
<accession>A0A6A3BP15</accession>
<dbReference type="GO" id="GO:0080044">
    <property type="term" value="F:quercetin 7-O-glucosyltransferase activity"/>
    <property type="evidence" value="ECO:0007669"/>
    <property type="project" value="TreeGrafter"/>
</dbReference>
<dbReference type="InterPro" id="IPR002213">
    <property type="entry name" value="UDP_glucos_trans"/>
</dbReference>
<name>A0A6A3BP15_HIBSY</name>
<evidence type="ECO:0000256" key="2">
    <source>
        <dbReference type="ARBA" id="ARBA00022676"/>
    </source>
</evidence>
<dbReference type="GO" id="GO:0080043">
    <property type="term" value="F:quercetin 3-O-glucosyltransferase activity"/>
    <property type="evidence" value="ECO:0007669"/>
    <property type="project" value="TreeGrafter"/>
</dbReference>
<dbReference type="FunFam" id="3.40.50.2000:FF:000040">
    <property type="entry name" value="UDP-glycosyltransferase 76C1"/>
    <property type="match status" value="1"/>
</dbReference>
<protein>
    <recommendedName>
        <fullName evidence="5">Glycosyltransferase</fullName>
        <ecNumber evidence="5">2.4.1.-</ecNumber>
    </recommendedName>
</protein>
<proteinExistence type="inferred from homology"/>
<comment type="caution">
    <text evidence="6">The sequence shown here is derived from an EMBL/GenBank/DDBJ whole genome shotgun (WGS) entry which is preliminary data.</text>
</comment>
<evidence type="ECO:0000256" key="3">
    <source>
        <dbReference type="ARBA" id="ARBA00022679"/>
    </source>
</evidence>
<gene>
    <name evidence="6" type="ORF">F3Y22_tig00110020pilonHSYRG00543</name>
</gene>
<reference evidence="6" key="1">
    <citation type="submission" date="2019-09" db="EMBL/GenBank/DDBJ databases">
        <title>Draft genome information of white flower Hibiscus syriacus.</title>
        <authorList>
            <person name="Kim Y.-M."/>
        </authorList>
    </citation>
    <scope>NUCLEOTIDE SEQUENCE [LARGE SCALE GENOMIC DNA]</scope>
    <source>
        <strain evidence="6">YM2019G1</strain>
    </source>
</reference>
<dbReference type="EMBL" id="VEPZ02000817">
    <property type="protein sequence ID" value="KAE8718075.1"/>
    <property type="molecule type" value="Genomic_DNA"/>
</dbReference>
<dbReference type="Pfam" id="PF00201">
    <property type="entry name" value="UDPGT"/>
    <property type="match status" value="1"/>
</dbReference>
<dbReference type="PANTHER" id="PTHR11926:SF1392">
    <property type="entry name" value="GLYCOSYLTRANSFERASE"/>
    <property type="match status" value="1"/>
</dbReference>